<dbReference type="RefSeq" id="WP_100677423.1">
    <property type="nucleotide sequence ID" value="NZ_NIPO01000001.1"/>
</dbReference>
<organism evidence="1 2">
    <name type="scientific">Avrilella dinanensis</name>
    <dbReference type="NCBI Taxonomy" id="2008672"/>
    <lineage>
        <taxon>Bacteria</taxon>
        <taxon>Pseudomonadati</taxon>
        <taxon>Bacteroidota</taxon>
        <taxon>Flavobacteriia</taxon>
        <taxon>Flavobacteriales</taxon>
        <taxon>Flavobacteriaceae</taxon>
        <taxon>Avrilella</taxon>
    </lineage>
</organism>
<proteinExistence type="predicted"/>
<name>A0A2M9R4R0_9FLAO</name>
<evidence type="ECO:0000313" key="1">
    <source>
        <dbReference type="EMBL" id="PJR03856.1"/>
    </source>
</evidence>
<sequence>MNIQAEKIVLAKMLLETENPRIIASIKKIFSKENKSDFWNDLSAEQKEEIQKASLEIDNDEVIDYDLFMQNYR</sequence>
<dbReference type="EMBL" id="NIPO01000001">
    <property type="protein sequence ID" value="PJR03856.1"/>
    <property type="molecule type" value="Genomic_DNA"/>
</dbReference>
<dbReference type="OrthoDB" id="770454at2"/>
<keyword evidence="2" id="KW-1185">Reference proteome</keyword>
<evidence type="ECO:0000313" key="2">
    <source>
        <dbReference type="Proteomes" id="UP000231960"/>
    </source>
</evidence>
<dbReference type="Proteomes" id="UP000231960">
    <property type="component" value="Unassembled WGS sequence"/>
</dbReference>
<gene>
    <name evidence="1" type="ORF">CDL10_04450</name>
</gene>
<reference evidence="1 2" key="1">
    <citation type="submission" date="2017-06" db="EMBL/GenBank/DDBJ databases">
        <title>Description of Avrilella dinanensis gen. nov. sp. nov.</title>
        <authorList>
            <person name="Leyer C."/>
            <person name="Sassi M."/>
            <person name="Minet J."/>
            <person name="Kayal S."/>
            <person name="Cattoir V."/>
        </authorList>
    </citation>
    <scope>NUCLEOTIDE SEQUENCE [LARGE SCALE GENOMIC DNA]</scope>
    <source>
        <strain evidence="1 2">UR159</strain>
    </source>
</reference>
<accession>A0A2M9R4R0</accession>
<comment type="caution">
    <text evidence="1">The sequence shown here is derived from an EMBL/GenBank/DDBJ whole genome shotgun (WGS) entry which is preliminary data.</text>
</comment>
<protein>
    <submittedName>
        <fullName evidence="1">Uncharacterized protein</fullName>
    </submittedName>
</protein>
<dbReference type="AlphaFoldDB" id="A0A2M9R4R0"/>